<feature type="region of interest" description="Disordered" evidence="1">
    <location>
        <begin position="200"/>
        <end position="240"/>
    </location>
</feature>
<protein>
    <submittedName>
        <fullName evidence="2">Uncharacterized protein</fullName>
    </submittedName>
</protein>
<feature type="region of interest" description="Disordered" evidence="1">
    <location>
        <begin position="392"/>
        <end position="425"/>
    </location>
</feature>
<feature type="region of interest" description="Disordered" evidence="1">
    <location>
        <begin position="300"/>
        <end position="325"/>
    </location>
</feature>
<gene>
    <name evidence="2" type="ORF">K435DRAFT_808276</name>
</gene>
<sequence length="425" mass="47918">MTKRYHPTPLTPRLSPDPLFPALCPPSLPGVMNDDNQSSFPTGTSLFSEQTVQASQAGAVENTAMRDIAEQVEMREMVEVAGTARISILAMFPVLVDLTLLPHVRLHHESKRDLYSPGISISGRLVFQYITAGCTGYRAEWLAMGSRFWSLFGLGMRGLGMSFSRSSRFRSSSFAFTLLPGREPSGGRRFGLFLGGEKRKVGEDEDNKGDSPPSKRFKGTAEDEEEEADSPPSRRFSAKEKDAWLRLEEARGFEEHAGELESEKEPQWVEEWRHWEWNEVKKELKQVEEWWKDVCPGQSEAYATPKGKGKAKQKDGDDENMEWAPLDRTSGWDGLWMFLVALMSLMLSPGLQAAPMHEGLPWLTSWQLLVEDMVKTMDRVIDNGVRPLRWEKESEIPQASGGEKCKVGEDEDNKDDSPPSKRFKG</sequence>
<evidence type="ECO:0000313" key="3">
    <source>
        <dbReference type="Proteomes" id="UP000297245"/>
    </source>
</evidence>
<accession>A0A4S8L1X5</accession>
<organism evidence="2 3">
    <name type="scientific">Dendrothele bispora (strain CBS 962.96)</name>
    <dbReference type="NCBI Taxonomy" id="1314807"/>
    <lineage>
        <taxon>Eukaryota</taxon>
        <taxon>Fungi</taxon>
        <taxon>Dikarya</taxon>
        <taxon>Basidiomycota</taxon>
        <taxon>Agaricomycotina</taxon>
        <taxon>Agaricomycetes</taxon>
        <taxon>Agaricomycetidae</taxon>
        <taxon>Agaricales</taxon>
        <taxon>Agaricales incertae sedis</taxon>
        <taxon>Dendrothele</taxon>
    </lineage>
</organism>
<dbReference type="Proteomes" id="UP000297245">
    <property type="component" value="Unassembled WGS sequence"/>
</dbReference>
<keyword evidence="3" id="KW-1185">Reference proteome</keyword>
<evidence type="ECO:0000313" key="2">
    <source>
        <dbReference type="EMBL" id="THU82452.1"/>
    </source>
</evidence>
<reference evidence="2 3" key="1">
    <citation type="journal article" date="2019" name="Nat. Ecol. Evol.">
        <title>Megaphylogeny resolves global patterns of mushroom evolution.</title>
        <authorList>
            <person name="Varga T."/>
            <person name="Krizsan K."/>
            <person name="Foldi C."/>
            <person name="Dima B."/>
            <person name="Sanchez-Garcia M."/>
            <person name="Sanchez-Ramirez S."/>
            <person name="Szollosi G.J."/>
            <person name="Szarkandi J.G."/>
            <person name="Papp V."/>
            <person name="Albert L."/>
            <person name="Andreopoulos W."/>
            <person name="Angelini C."/>
            <person name="Antonin V."/>
            <person name="Barry K.W."/>
            <person name="Bougher N.L."/>
            <person name="Buchanan P."/>
            <person name="Buyck B."/>
            <person name="Bense V."/>
            <person name="Catcheside P."/>
            <person name="Chovatia M."/>
            <person name="Cooper J."/>
            <person name="Damon W."/>
            <person name="Desjardin D."/>
            <person name="Finy P."/>
            <person name="Geml J."/>
            <person name="Haridas S."/>
            <person name="Hughes K."/>
            <person name="Justo A."/>
            <person name="Karasinski D."/>
            <person name="Kautmanova I."/>
            <person name="Kiss B."/>
            <person name="Kocsube S."/>
            <person name="Kotiranta H."/>
            <person name="LaButti K.M."/>
            <person name="Lechner B.E."/>
            <person name="Liimatainen K."/>
            <person name="Lipzen A."/>
            <person name="Lukacs Z."/>
            <person name="Mihaltcheva S."/>
            <person name="Morgado L.N."/>
            <person name="Niskanen T."/>
            <person name="Noordeloos M.E."/>
            <person name="Ohm R.A."/>
            <person name="Ortiz-Santana B."/>
            <person name="Ovrebo C."/>
            <person name="Racz N."/>
            <person name="Riley R."/>
            <person name="Savchenko A."/>
            <person name="Shiryaev A."/>
            <person name="Soop K."/>
            <person name="Spirin V."/>
            <person name="Szebenyi C."/>
            <person name="Tomsovsky M."/>
            <person name="Tulloss R.E."/>
            <person name="Uehling J."/>
            <person name="Grigoriev I.V."/>
            <person name="Vagvolgyi C."/>
            <person name="Papp T."/>
            <person name="Martin F.M."/>
            <person name="Miettinen O."/>
            <person name="Hibbett D.S."/>
            <person name="Nagy L.G."/>
        </authorList>
    </citation>
    <scope>NUCLEOTIDE SEQUENCE [LARGE SCALE GENOMIC DNA]</scope>
    <source>
        <strain evidence="2 3">CBS 962.96</strain>
    </source>
</reference>
<evidence type="ECO:0000256" key="1">
    <source>
        <dbReference type="SAM" id="MobiDB-lite"/>
    </source>
</evidence>
<dbReference type="AlphaFoldDB" id="A0A4S8L1X5"/>
<name>A0A4S8L1X5_DENBC</name>
<dbReference type="EMBL" id="ML179730">
    <property type="protein sequence ID" value="THU82452.1"/>
    <property type="molecule type" value="Genomic_DNA"/>
</dbReference>
<proteinExistence type="predicted"/>